<evidence type="ECO:0000313" key="9">
    <source>
        <dbReference type="EMBL" id="MEO2218877.1"/>
    </source>
</evidence>
<dbReference type="PANTHER" id="PTHR30471">
    <property type="entry name" value="DNA REPAIR PROTEIN RADC"/>
    <property type="match status" value="1"/>
</dbReference>
<dbReference type="InterPro" id="IPR020891">
    <property type="entry name" value="UPF0758_CS"/>
</dbReference>
<dbReference type="NCBIfam" id="TIGR00608">
    <property type="entry name" value="radc"/>
    <property type="match status" value="1"/>
</dbReference>
<dbReference type="InterPro" id="IPR025657">
    <property type="entry name" value="RadC_JAB"/>
</dbReference>
<dbReference type="Proteomes" id="UP001455709">
    <property type="component" value="Unassembled WGS sequence"/>
</dbReference>
<comment type="similarity">
    <text evidence="6">Belongs to the UPF0758 family.</text>
</comment>
<evidence type="ECO:0000313" key="8">
    <source>
        <dbReference type="EMBL" id="AOZ49622.1"/>
    </source>
</evidence>
<gene>
    <name evidence="9" type="primary">radC</name>
    <name evidence="9" type="ORF">ABGV49_17620</name>
    <name evidence="8" type="ORF">BKX93_06130</name>
</gene>
<evidence type="ECO:0000256" key="6">
    <source>
        <dbReference type="RuleBase" id="RU003797"/>
    </source>
</evidence>
<dbReference type="AlphaFoldDB" id="A0A1D9LED3"/>
<feature type="domain" description="MPN" evidence="7">
    <location>
        <begin position="102"/>
        <end position="224"/>
    </location>
</feature>
<proteinExistence type="inferred from homology"/>
<dbReference type="GO" id="GO:0008237">
    <property type="term" value="F:metallopeptidase activity"/>
    <property type="evidence" value="ECO:0007669"/>
    <property type="project" value="UniProtKB-KW"/>
</dbReference>
<dbReference type="Gene3D" id="3.40.140.10">
    <property type="entry name" value="Cytidine Deaminase, domain 2"/>
    <property type="match status" value="1"/>
</dbReference>
<dbReference type="EMBL" id="CP017707">
    <property type="protein sequence ID" value="AOZ49622.1"/>
    <property type="molecule type" value="Genomic_DNA"/>
</dbReference>
<dbReference type="PROSITE" id="PS50249">
    <property type="entry name" value="MPN"/>
    <property type="match status" value="1"/>
</dbReference>
<dbReference type="Pfam" id="PF04002">
    <property type="entry name" value="RadC"/>
    <property type="match status" value="1"/>
</dbReference>
<dbReference type="SUPFAM" id="SSF47781">
    <property type="entry name" value="RuvA domain 2-like"/>
    <property type="match status" value="1"/>
</dbReference>
<dbReference type="Proteomes" id="UP000178776">
    <property type="component" value="Chromosome"/>
</dbReference>
<evidence type="ECO:0000256" key="2">
    <source>
        <dbReference type="ARBA" id="ARBA00022723"/>
    </source>
</evidence>
<evidence type="ECO:0000256" key="4">
    <source>
        <dbReference type="ARBA" id="ARBA00022833"/>
    </source>
</evidence>
<dbReference type="GeneID" id="97479522"/>
<keyword evidence="3" id="KW-0378">Hydrolase</keyword>
<evidence type="ECO:0000256" key="5">
    <source>
        <dbReference type="ARBA" id="ARBA00023049"/>
    </source>
</evidence>
<dbReference type="Gene3D" id="1.10.150.20">
    <property type="entry name" value="5' to 3' exonuclease, C-terminal subdomain"/>
    <property type="match status" value="1"/>
</dbReference>
<evidence type="ECO:0000313" key="11">
    <source>
        <dbReference type="Proteomes" id="UP001455709"/>
    </source>
</evidence>
<keyword evidence="11" id="KW-1185">Reference proteome</keyword>
<dbReference type="RefSeq" id="WP_021475734.1">
    <property type="nucleotide sequence ID" value="NZ_CP017707.1"/>
</dbReference>
<evidence type="ECO:0000256" key="3">
    <source>
        <dbReference type="ARBA" id="ARBA00022801"/>
    </source>
</evidence>
<dbReference type="Pfam" id="PF20582">
    <property type="entry name" value="UPF0758_N"/>
    <property type="match status" value="1"/>
</dbReference>
<dbReference type="STRING" id="1108595.BKX93_06130"/>
<reference evidence="8 10" key="1">
    <citation type="submission" date="2016-10" db="EMBL/GenBank/DDBJ databases">
        <title>Chromobacterium muskegensis sp. nov., an insecticidal bacterium isolated from Sphagnum bogs.</title>
        <authorList>
            <person name="Sparks M.E."/>
            <person name="Blackburn M.B."/>
            <person name="Gundersen-Rindal D.E."/>
            <person name="Mitchell A."/>
            <person name="Farrar R."/>
            <person name="Kuhar D."/>
        </authorList>
    </citation>
    <scope>NUCLEOTIDE SEQUENCE [LARGE SCALE GENOMIC DNA]</scope>
    <source>
        <strain evidence="8 10">21-1</strain>
    </source>
</reference>
<dbReference type="NCBIfam" id="NF000642">
    <property type="entry name" value="PRK00024.1"/>
    <property type="match status" value="1"/>
</dbReference>
<organism evidence="8 10">
    <name type="scientific">Chromobacterium vaccinii</name>
    <dbReference type="NCBI Taxonomy" id="1108595"/>
    <lineage>
        <taxon>Bacteria</taxon>
        <taxon>Pseudomonadati</taxon>
        <taxon>Pseudomonadota</taxon>
        <taxon>Betaproteobacteria</taxon>
        <taxon>Neisseriales</taxon>
        <taxon>Chromobacteriaceae</taxon>
        <taxon>Chromobacterium</taxon>
    </lineage>
</organism>
<dbReference type="CDD" id="cd08071">
    <property type="entry name" value="MPN_DUF2466"/>
    <property type="match status" value="1"/>
</dbReference>
<evidence type="ECO:0000313" key="10">
    <source>
        <dbReference type="Proteomes" id="UP000178776"/>
    </source>
</evidence>
<keyword evidence="1" id="KW-0645">Protease</keyword>
<protein>
    <submittedName>
        <fullName evidence="9">DNA repair protein RadC</fullName>
    </submittedName>
</protein>
<dbReference type="GO" id="GO:0006508">
    <property type="term" value="P:proteolysis"/>
    <property type="evidence" value="ECO:0007669"/>
    <property type="project" value="UniProtKB-KW"/>
</dbReference>
<keyword evidence="4" id="KW-0862">Zinc</keyword>
<evidence type="ECO:0000259" key="7">
    <source>
        <dbReference type="PROSITE" id="PS50249"/>
    </source>
</evidence>
<sequence>MSIASWPESERPREKLLSQGAATLNDSELLAIFLRTGIKGVNAVELARRLLQEFGSLSALLAAPLPAFKAKQGLGEAKYAQLMACTELARRALSEQLKLGDALSSPQQVRDYLRLSIGRREVETFVVIFLSAQNRLIEVEEVFKGTLTETRVYPREVLRRALRHNAAALIIAHNHPSGVSEPSSADRVLTDTLKRALELVDIRLLDHFVVTGGHAESFAERGWL</sequence>
<accession>A0A1D9LED3</accession>
<dbReference type="GO" id="GO:0046872">
    <property type="term" value="F:metal ion binding"/>
    <property type="evidence" value="ECO:0007669"/>
    <property type="project" value="UniProtKB-KW"/>
</dbReference>
<dbReference type="PROSITE" id="PS01302">
    <property type="entry name" value="UPF0758"/>
    <property type="match status" value="1"/>
</dbReference>
<dbReference type="InterPro" id="IPR037518">
    <property type="entry name" value="MPN"/>
</dbReference>
<keyword evidence="2" id="KW-0479">Metal-binding</keyword>
<dbReference type="PANTHER" id="PTHR30471:SF3">
    <property type="entry name" value="UPF0758 PROTEIN YEES-RELATED"/>
    <property type="match status" value="1"/>
</dbReference>
<evidence type="ECO:0000256" key="1">
    <source>
        <dbReference type="ARBA" id="ARBA00022670"/>
    </source>
</evidence>
<dbReference type="KEGG" id="cvc:BKX93_06130"/>
<dbReference type="InterPro" id="IPR010994">
    <property type="entry name" value="RuvA_2-like"/>
</dbReference>
<dbReference type="InterPro" id="IPR046778">
    <property type="entry name" value="UPF0758_N"/>
</dbReference>
<dbReference type="GeneID" id="68840784"/>
<reference evidence="9 11" key="2">
    <citation type="submission" date="2024-05" db="EMBL/GenBank/DDBJ databases">
        <authorList>
            <person name="De Oliveira J.P."/>
            <person name="Noriler S.A."/>
            <person name="De Oliveira A.G."/>
            <person name="Sipoli D.S."/>
        </authorList>
    </citation>
    <scope>NUCLEOTIDE SEQUENCE [LARGE SCALE GENOMIC DNA]</scope>
    <source>
        <strain evidence="9 11">LABIM189</strain>
    </source>
</reference>
<keyword evidence="5" id="KW-0482">Metalloprotease</keyword>
<dbReference type="EMBL" id="JBDOJC010000001">
    <property type="protein sequence ID" value="MEO2218877.1"/>
    <property type="molecule type" value="Genomic_DNA"/>
</dbReference>
<name>A0A1D9LED3_9NEIS</name>
<dbReference type="InterPro" id="IPR001405">
    <property type="entry name" value="UPF0758"/>
</dbReference>